<dbReference type="SUPFAM" id="SSF53850">
    <property type="entry name" value="Periplasmic binding protein-like II"/>
    <property type="match status" value="1"/>
</dbReference>
<sequence length="247" mass="26777">MENIVKSGKIRIGTKFDQPLFGLRNLSGRPVSFDVDIGMIIAAKLGLKPAQIEWVETVSANRVPFIQQGKADMVITTLAITDERRKAISFAGPYLIHGQDIMIKKGKPAGIHQPEDMDGKKICVLNGSEGRTTLDTRFPKARVIAFDDFSKCGEAIKKGSVDGAVIGAAVELGYVAKEPDQFELVGKHLTVERSGIGIKKGDVEFCKFIDGALRDAGTAGTYKAAYDGSVGKYLNTPWKLPEFDPCT</sequence>
<dbReference type="AlphaFoldDB" id="A0A158GDC9"/>
<dbReference type="GO" id="GO:0006865">
    <property type="term" value="P:amino acid transport"/>
    <property type="evidence" value="ECO:0007669"/>
    <property type="project" value="TreeGrafter"/>
</dbReference>
<evidence type="ECO:0000313" key="6">
    <source>
        <dbReference type="Proteomes" id="UP000054893"/>
    </source>
</evidence>
<dbReference type="Pfam" id="PF00497">
    <property type="entry name" value="SBP_bac_3"/>
    <property type="match status" value="1"/>
</dbReference>
<dbReference type="EMBL" id="FCOC02000006">
    <property type="protein sequence ID" value="SAL30022.1"/>
    <property type="molecule type" value="Genomic_DNA"/>
</dbReference>
<evidence type="ECO:0000313" key="5">
    <source>
        <dbReference type="EMBL" id="SAL30022.1"/>
    </source>
</evidence>
<keyword evidence="2" id="KW-0813">Transport</keyword>
<keyword evidence="3" id="KW-0732">Signal</keyword>
<dbReference type="CDD" id="cd13690">
    <property type="entry name" value="PBP2_GluB"/>
    <property type="match status" value="1"/>
</dbReference>
<evidence type="ECO:0000256" key="2">
    <source>
        <dbReference type="ARBA" id="ARBA00022448"/>
    </source>
</evidence>
<protein>
    <submittedName>
        <fullName evidence="5">Amino acid transport system, exported protein</fullName>
    </submittedName>
</protein>
<dbReference type="GO" id="GO:0005576">
    <property type="term" value="C:extracellular region"/>
    <property type="evidence" value="ECO:0007669"/>
    <property type="project" value="TreeGrafter"/>
</dbReference>
<comment type="similarity">
    <text evidence="1">Belongs to the bacterial solute-binding protein 3 family.</text>
</comment>
<dbReference type="PANTHER" id="PTHR30085">
    <property type="entry name" value="AMINO ACID ABC TRANSPORTER PERMEASE"/>
    <property type="match status" value="1"/>
</dbReference>
<organism evidence="5 6">
    <name type="scientific">Caballeronia sordidicola</name>
    <name type="common">Burkholderia sordidicola</name>
    <dbReference type="NCBI Taxonomy" id="196367"/>
    <lineage>
        <taxon>Bacteria</taxon>
        <taxon>Pseudomonadati</taxon>
        <taxon>Pseudomonadota</taxon>
        <taxon>Betaproteobacteria</taxon>
        <taxon>Burkholderiales</taxon>
        <taxon>Burkholderiaceae</taxon>
        <taxon>Caballeronia</taxon>
    </lineage>
</organism>
<accession>A0A158GDC9</accession>
<dbReference type="OrthoDB" id="7241844at2"/>
<dbReference type="SMART" id="SM00062">
    <property type="entry name" value="PBPb"/>
    <property type="match status" value="1"/>
</dbReference>
<proteinExistence type="inferred from homology"/>
<evidence type="ECO:0000256" key="3">
    <source>
        <dbReference type="ARBA" id="ARBA00022729"/>
    </source>
</evidence>
<dbReference type="InterPro" id="IPR001638">
    <property type="entry name" value="Solute-binding_3/MltF_N"/>
</dbReference>
<name>A0A158GDC9_CABSO</name>
<dbReference type="Proteomes" id="UP000054893">
    <property type="component" value="Unassembled WGS sequence"/>
</dbReference>
<evidence type="ECO:0000259" key="4">
    <source>
        <dbReference type="SMART" id="SM00062"/>
    </source>
</evidence>
<dbReference type="GO" id="GO:0030288">
    <property type="term" value="C:outer membrane-bounded periplasmic space"/>
    <property type="evidence" value="ECO:0007669"/>
    <property type="project" value="TreeGrafter"/>
</dbReference>
<evidence type="ECO:0000256" key="1">
    <source>
        <dbReference type="ARBA" id="ARBA00010333"/>
    </source>
</evidence>
<reference evidence="5 6" key="1">
    <citation type="submission" date="2016-01" db="EMBL/GenBank/DDBJ databases">
        <authorList>
            <person name="Oliw E.H."/>
        </authorList>
    </citation>
    <scope>NUCLEOTIDE SEQUENCE [LARGE SCALE GENOMIC DNA]</scope>
    <source>
        <strain evidence="5">LMG 22029</strain>
    </source>
</reference>
<dbReference type="Gene3D" id="3.40.190.10">
    <property type="entry name" value="Periplasmic binding protein-like II"/>
    <property type="match status" value="2"/>
</dbReference>
<dbReference type="RefSeq" id="WP_060819432.1">
    <property type="nucleotide sequence ID" value="NZ_FCOC02000006.1"/>
</dbReference>
<feature type="domain" description="Solute-binding protein family 3/N-terminal" evidence="4">
    <location>
        <begin position="9"/>
        <end position="237"/>
    </location>
</feature>
<dbReference type="PANTHER" id="PTHR30085:SF6">
    <property type="entry name" value="ABC TRANSPORTER GLUTAMINE-BINDING PROTEIN GLNH"/>
    <property type="match status" value="1"/>
</dbReference>
<gene>
    <name evidence="5" type="ORF">AWB64_02615</name>
</gene>
<dbReference type="InterPro" id="IPR051455">
    <property type="entry name" value="Bact_solute-bind_prot3"/>
</dbReference>